<dbReference type="Proteomes" id="UP000295293">
    <property type="component" value="Unassembled WGS sequence"/>
</dbReference>
<dbReference type="RefSeq" id="WP_133817903.1">
    <property type="nucleotide sequence ID" value="NZ_SNZH01000003.1"/>
</dbReference>
<reference evidence="1 2" key="1">
    <citation type="submission" date="2019-03" db="EMBL/GenBank/DDBJ databases">
        <title>Genomic Encyclopedia of Type Strains, Phase IV (KMG-IV): sequencing the most valuable type-strain genomes for metagenomic binning, comparative biology and taxonomic classification.</title>
        <authorList>
            <person name="Goeker M."/>
        </authorList>
    </citation>
    <scope>NUCLEOTIDE SEQUENCE [LARGE SCALE GENOMIC DNA]</scope>
    <source>
        <strain evidence="1 2">DSM 21667</strain>
    </source>
</reference>
<comment type="caution">
    <text evidence="1">The sequence shown here is derived from an EMBL/GenBank/DDBJ whole genome shotgun (WGS) entry which is preliminary data.</text>
</comment>
<organism evidence="1 2">
    <name type="scientific">Tahibacter aquaticus</name>
    <dbReference type="NCBI Taxonomy" id="520092"/>
    <lineage>
        <taxon>Bacteria</taxon>
        <taxon>Pseudomonadati</taxon>
        <taxon>Pseudomonadota</taxon>
        <taxon>Gammaproteobacteria</taxon>
        <taxon>Lysobacterales</taxon>
        <taxon>Rhodanobacteraceae</taxon>
        <taxon>Tahibacter</taxon>
    </lineage>
</organism>
<evidence type="ECO:0000313" key="1">
    <source>
        <dbReference type="EMBL" id="TDR46775.1"/>
    </source>
</evidence>
<proteinExistence type="predicted"/>
<protein>
    <submittedName>
        <fullName evidence="1">Uncharacterized protein</fullName>
    </submittedName>
</protein>
<name>A0A4R6Z506_9GAMM</name>
<keyword evidence="2" id="KW-1185">Reference proteome</keyword>
<evidence type="ECO:0000313" key="2">
    <source>
        <dbReference type="Proteomes" id="UP000295293"/>
    </source>
</evidence>
<dbReference type="EMBL" id="SNZH01000003">
    <property type="protein sequence ID" value="TDR46775.1"/>
    <property type="molecule type" value="Genomic_DNA"/>
</dbReference>
<accession>A0A4R6Z506</accession>
<gene>
    <name evidence="1" type="ORF">DFR29_103311</name>
</gene>
<dbReference type="AlphaFoldDB" id="A0A4R6Z506"/>
<dbReference type="OrthoDB" id="122797at2"/>
<sequence>MTKRLVSGQREQGDYAIRRPNFERASDILPNQEKAIERACAMEPCSYQN</sequence>